<feature type="transmembrane region" description="Helical" evidence="7">
    <location>
        <begin position="158"/>
        <end position="181"/>
    </location>
</feature>
<feature type="compositionally biased region" description="Acidic residues" evidence="8">
    <location>
        <begin position="251"/>
        <end position="267"/>
    </location>
</feature>
<keyword evidence="4 7" id="KW-1133">Transmembrane helix</keyword>
<comment type="subunit">
    <text evidence="7">The Tat system comprises two distinct complexes: a TatABC complex, containing multiple copies of TatA, TatB and TatC subunits, and a separate TatA complex, containing only TatA subunits. Substrates initially bind to the TatABC complex, which probably triggers association of the separate TatA complex to form the active translocon.</text>
</comment>
<evidence type="ECO:0000256" key="8">
    <source>
        <dbReference type="SAM" id="MobiDB-lite"/>
    </source>
</evidence>
<evidence type="ECO:0000313" key="9">
    <source>
        <dbReference type="EMBL" id="RNL86825.1"/>
    </source>
</evidence>
<dbReference type="NCBIfam" id="TIGR00945">
    <property type="entry name" value="tatC"/>
    <property type="match status" value="1"/>
</dbReference>
<dbReference type="EMBL" id="RJMB01000002">
    <property type="protein sequence ID" value="RNL86825.1"/>
    <property type="molecule type" value="Genomic_DNA"/>
</dbReference>
<feature type="transmembrane region" description="Helical" evidence="7">
    <location>
        <begin position="14"/>
        <end position="32"/>
    </location>
</feature>
<dbReference type="RefSeq" id="WP_123199654.1">
    <property type="nucleotide sequence ID" value="NZ_RJMB01000002.1"/>
</dbReference>
<evidence type="ECO:0000256" key="1">
    <source>
        <dbReference type="ARBA" id="ARBA00004141"/>
    </source>
</evidence>
<keyword evidence="3 7" id="KW-0653">Protein transport</keyword>
<comment type="similarity">
    <text evidence="7">Belongs to the TatC family.</text>
</comment>
<reference evidence="9 10" key="1">
    <citation type="submission" date="2018-11" db="EMBL/GenBank/DDBJ databases">
        <title>The genome draft of YIM 96095.</title>
        <authorList>
            <person name="Tang S.-K."/>
            <person name="Chunyu W.-X."/>
            <person name="Feng Y.-Z."/>
        </authorList>
    </citation>
    <scope>NUCLEOTIDE SEQUENCE [LARGE SCALE GENOMIC DNA]</scope>
    <source>
        <strain evidence="9 10">YIM 96095</strain>
    </source>
</reference>
<comment type="function">
    <text evidence="7">Part of the twin-arginine translocation (Tat) system that transports large folded proteins containing a characteristic twin-arginine motif in their signal peptide across membranes. Together with TatB, TatC is part of a receptor directly interacting with Tat signal peptides.</text>
</comment>
<evidence type="ECO:0000313" key="10">
    <source>
        <dbReference type="Proteomes" id="UP000269198"/>
    </source>
</evidence>
<keyword evidence="10" id="KW-1185">Reference proteome</keyword>
<dbReference type="Proteomes" id="UP000269198">
    <property type="component" value="Unassembled WGS sequence"/>
</dbReference>
<evidence type="ECO:0000256" key="7">
    <source>
        <dbReference type="HAMAP-Rule" id="MF_00902"/>
    </source>
</evidence>
<feature type="transmembrane region" description="Helical" evidence="7">
    <location>
        <begin position="193"/>
        <end position="211"/>
    </location>
</feature>
<evidence type="ECO:0000256" key="6">
    <source>
        <dbReference type="ARBA" id="ARBA00023136"/>
    </source>
</evidence>
<accession>A0A3N0EG48</accession>
<dbReference type="PANTHER" id="PTHR30371">
    <property type="entry name" value="SEC-INDEPENDENT PROTEIN TRANSLOCASE PROTEIN TATC"/>
    <property type="match status" value="1"/>
</dbReference>
<dbReference type="GO" id="GO:0065002">
    <property type="term" value="P:intracellular protein transmembrane transport"/>
    <property type="evidence" value="ECO:0007669"/>
    <property type="project" value="TreeGrafter"/>
</dbReference>
<name>A0A3N0EG48_9ACTN</name>
<keyword evidence="5 7" id="KW-0811">Translocation</keyword>
<dbReference type="PRINTS" id="PR01840">
    <property type="entry name" value="TATCFAMILY"/>
</dbReference>
<feature type="region of interest" description="Disordered" evidence="8">
    <location>
        <begin position="242"/>
        <end position="276"/>
    </location>
</feature>
<keyword evidence="7" id="KW-1003">Cell membrane</keyword>
<protein>
    <recommendedName>
        <fullName evidence="7">Sec-independent protein translocase protein TatC</fullName>
    </recommendedName>
</protein>
<evidence type="ECO:0000256" key="5">
    <source>
        <dbReference type="ARBA" id="ARBA00023010"/>
    </source>
</evidence>
<dbReference type="PANTHER" id="PTHR30371:SF0">
    <property type="entry name" value="SEC-INDEPENDENT PROTEIN TRANSLOCASE PROTEIN TATC, CHLOROPLASTIC-RELATED"/>
    <property type="match status" value="1"/>
</dbReference>
<dbReference type="InterPro" id="IPR002033">
    <property type="entry name" value="TatC"/>
</dbReference>
<feature type="transmembrane region" description="Helical" evidence="7">
    <location>
        <begin position="76"/>
        <end position="97"/>
    </location>
</feature>
<organism evidence="9 10">
    <name type="scientific">Halostreptopolyspora alba</name>
    <dbReference type="NCBI Taxonomy" id="2487137"/>
    <lineage>
        <taxon>Bacteria</taxon>
        <taxon>Bacillati</taxon>
        <taxon>Actinomycetota</taxon>
        <taxon>Actinomycetes</taxon>
        <taxon>Streptosporangiales</taxon>
        <taxon>Nocardiopsidaceae</taxon>
        <taxon>Halostreptopolyspora</taxon>
    </lineage>
</organism>
<keyword evidence="2 7" id="KW-0812">Transmembrane</keyword>
<dbReference type="HAMAP" id="MF_00902">
    <property type="entry name" value="TatC"/>
    <property type="match status" value="1"/>
</dbReference>
<dbReference type="GO" id="GO:0009977">
    <property type="term" value="F:proton motive force dependent protein transmembrane transporter activity"/>
    <property type="evidence" value="ECO:0007669"/>
    <property type="project" value="TreeGrafter"/>
</dbReference>
<dbReference type="GO" id="GO:0043953">
    <property type="term" value="P:protein transport by the Tat complex"/>
    <property type="evidence" value="ECO:0007669"/>
    <property type="project" value="UniProtKB-UniRule"/>
</dbReference>
<dbReference type="OrthoDB" id="9777044at2"/>
<proteinExistence type="inferred from homology"/>
<keyword evidence="7" id="KW-0813">Transport</keyword>
<feature type="transmembrane region" description="Helical" evidence="7">
    <location>
        <begin position="109"/>
        <end position="130"/>
    </location>
</feature>
<evidence type="ECO:0000256" key="4">
    <source>
        <dbReference type="ARBA" id="ARBA00022989"/>
    </source>
</evidence>
<comment type="caution">
    <text evidence="9">The sequence shown here is derived from an EMBL/GenBank/DDBJ whole genome shotgun (WGS) entry which is preliminary data.</text>
</comment>
<sequence length="276" mass="30951">MPLVEHLRELRNRMVKALIFVAAGVGLGFYFFDPVWEVLKQPYCGLPQSGEVTGDADACSLIYTGIFEAFFLRFKVALIVGILVSCPFWLTQLWLFVAPALRGKEKRYTWFFIGAAVPLFLTGSALAYFITQQAMEILFAFAAEGEIAMITITNYLNYMITMVLVFGIAFVVPLIVVLLNLLGVLSHAAIAKWRRLIIFLAFVASAMATPAEPFSMLALAIPVIMLFELSELFCYLNDRRKSRHDPTVGLSDDEISELDEEPSPIDEETSRETPNR</sequence>
<keyword evidence="6 7" id="KW-0472">Membrane</keyword>
<dbReference type="GO" id="GO:0033281">
    <property type="term" value="C:TAT protein transport complex"/>
    <property type="evidence" value="ECO:0007669"/>
    <property type="project" value="UniProtKB-UniRule"/>
</dbReference>
<comment type="subcellular location">
    <subcellularLocation>
        <location evidence="7">Cell membrane</location>
        <topology evidence="7">Multi-pass membrane protein</topology>
    </subcellularLocation>
    <subcellularLocation>
        <location evidence="1">Membrane</location>
        <topology evidence="1">Multi-pass membrane protein</topology>
    </subcellularLocation>
</comment>
<gene>
    <name evidence="7 9" type="primary">tatC</name>
    <name evidence="9" type="ORF">EFW17_02805</name>
</gene>
<evidence type="ECO:0000256" key="2">
    <source>
        <dbReference type="ARBA" id="ARBA00022692"/>
    </source>
</evidence>
<dbReference type="Pfam" id="PF00902">
    <property type="entry name" value="TatC"/>
    <property type="match status" value="1"/>
</dbReference>
<evidence type="ECO:0000256" key="3">
    <source>
        <dbReference type="ARBA" id="ARBA00022927"/>
    </source>
</evidence>
<feature type="transmembrane region" description="Helical" evidence="7">
    <location>
        <begin position="217"/>
        <end position="236"/>
    </location>
</feature>
<dbReference type="AlphaFoldDB" id="A0A3N0EG48"/>